<evidence type="ECO:0000313" key="8">
    <source>
        <dbReference type="Proteomes" id="UP000030687"/>
    </source>
</evidence>
<dbReference type="PANTHER" id="PTHR32411">
    <property type="entry name" value="CYSTEINE-RICH REPEAT SECRETORY PROTEIN 38-RELATED"/>
    <property type="match status" value="1"/>
</dbReference>
<dbReference type="InterPro" id="IPR050581">
    <property type="entry name" value="CRR_secretory_protein"/>
</dbReference>
<dbReference type="PANTHER" id="PTHR32411:SF43">
    <property type="entry name" value="CYSTEINE-RICH REPEAT SECRETORY PROTEIN 38"/>
    <property type="match status" value="1"/>
</dbReference>
<proteinExistence type="inferred from homology"/>
<name>V4W833_CITCL</name>
<dbReference type="InterPro" id="IPR038408">
    <property type="entry name" value="GNK2_sf"/>
</dbReference>
<feature type="domain" description="Gnk2-homologous" evidence="6">
    <location>
        <begin position="75"/>
        <end position="181"/>
    </location>
</feature>
<dbReference type="STRING" id="85681.V4W833"/>
<dbReference type="InParanoid" id="V4W833"/>
<evidence type="ECO:0000256" key="5">
    <source>
        <dbReference type="ARBA" id="ARBA00038515"/>
    </source>
</evidence>
<feature type="non-terminal residue" evidence="7">
    <location>
        <position position="1"/>
    </location>
</feature>
<dbReference type="OMA" id="DATADEC"/>
<protein>
    <recommendedName>
        <fullName evidence="6">Gnk2-homologous domain-containing protein</fullName>
    </recommendedName>
</protein>
<keyword evidence="4" id="KW-0677">Repeat</keyword>
<dbReference type="Gene3D" id="3.30.430.20">
    <property type="entry name" value="Gnk2 domain, C-X8-C-X2-C motif"/>
    <property type="match status" value="2"/>
</dbReference>
<dbReference type="InterPro" id="IPR002902">
    <property type="entry name" value="GNK2"/>
</dbReference>
<dbReference type="EMBL" id="KI536312">
    <property type="protein sequence ID" value="ESR62364.1"/>
    <property type="molecule type" value="Genomic_DNA"/>
</dbReference>
<evidence type="ECO:0000256" key="3">
    <source>
        <dbReference type="ARBA" id="ARBA00022729"/>
    </source>
</evidence>
<dbReference type="CDD" id="cd23509">
    <property type="entry name" value="Gnk2-like"/>
    <property type="match status" value="2"/>
</dbReference>
<comment type="subcellular location">
    <subcellularLocation>
        <location evidence="1">Secreted</location>
    </subcellularLocation>
</comment>
<evidence type="ECO:0000313" key="7">
    <source>
        <dbReference type="EMBL" id="ESR62364.1"/>
    </source>
</evidence>
<dbReference type="AlphaFoldDB" id="V4W833"/>
<dbReference type="KEGG" id="cic:CICLE_v10018264mg"/>
<evidence type="ECO:0000256" key="1">
    <source>
        <dbReference type="ARBA" id="ARBA00004613"/>
    </source>
</evidence>
<accession>V4W833</accession>
<reference evidence="7 8" key="1">
    <citation type="submission" date="2013-10" db="EMBL/GenBank/DDBJ databases">
        <authorList>
            <consortium name="International Citrus Genome Consortium"/>
            <person name="Jenkins J."/>
            <person name="Schmutz J."/>
            <person name="Prochnik S."/>
            <person name="Rokhsar D."/>
            <person name="Gmitter F."/>
            <person name="Ollitrault P."/>
            <person name="Machado M."/>
            <person name="Talon M."/>
            <person name="Wincker P."/>
            <person name="Jaillon O."/>
            <person name="Morgante M."/>
        </authorList>
    </citation>
    <scope>NUCLEOTIDE SEQUENCE</scope>
    <source>
        <strain evidence="8">cv. Clemenules</strain>
    </source>
</reference>
<gene>
    <name evidence="7" type="ORF">CICLE_v10018264mg</name>
</gene>
<comment type="similarity">
    <text evidence="5">Belongs to the cysteine-rich repeat secretory protein family.</text>
</comment>
<dbReference type="GO" id="GO:0005576">
    <property type="term" value="C:extracellular region"/>
    <property type="evidence" value="ECO:0007669"/>
    <property type="project" value="UniProtKB-SubCell"/>
</dbReference>
<dbReference type="FunFam" id="3.30.430.20:FF:000002">
    <property type="entry name" value="Cysteine-rich receptor-like protein kinase 10"/>
    <property type="match status" value="1"/>
</dbReference>
<evidence type="ECO:0000256" key="4">
    <source>
        <dbReference type="ARBA" id="ARBA00022737"/>
    </source>
</evidence>
<feature type="domain" description="Gnk2-homologous" evidence="6">
    <location>
        <begin position="1"/>
        <end position="69"/>
    </location>
</feature>
<sequence length="183" mass="20675">INYGFYKTSYGAKQDQVNAIALCTGDVNVASCRQCIYRSTFVLQKRCPNQKEAVIWYDNCMLRYSNRYFFGNMEFGPWFWMYNLKKVPNPGAFTRAVRSLLNTLILKAASGSSRLKYATGFTTRSSPNIYALVQCSPDLSKHGCITCLNNSIALLSKCCTGKQGGRFVAPNCNFRYETGRFYG</sequence>
<dbReference type="Proteomes" id="UP000030687">
    <property type="component" value="Unassembled WGS sequence"/>
</dbReference>
<dbReference type="Gramene" id="ESR62364">
    <property type="protein sequence ID" value="ESR62364"/>
    <property type="gene ID" value="CICLE_v10018264mg"/>
</dbReference>
<evidence type="ECO:0000259" key="6">
    <source>
        <dbReference type="PROSITE" id="PS51473"/>
    </source>
</evidence>
<organism evidence="7 8">
    <name type="scientific">Citrus clementina</name>
    <name type="common">Clementine</name>
    <name type="synonym">Citrus deliciosa x Citrus sinensis</name>
    <dbReference type="NCBI Taxonomy" id="85681"/>
    <lineage>
        <taxon>Eukaryota</taxon>
        <taxon>Viridiplantae</taxon>
        <taxon>Streptophyta</taxon>
        <taxon>Embryophyta</taxon>
        <taxon>Tracheophyta</taxon>
        <taxon>Spermatophyta</taxon>
        <taxon>Magnoliopsida</taxon>
        <taxon>eudicotyledons</taxon>
        <taxon>Gunneridae</taxon>
        <taxon>Pentapetalae</taxon>
        <taxon>rosids</taxon>
        <taxon>malvids</taxon>
        <taxon>Sapindales</taxon>
        <taxon>Rutaceae</taxon>
        <taxon>Aurantioideae</taxon>
        <taxon>Citrus</taxon>
    </lineage>
</organism>
<keyword evidence="8" id="KW-1185">Reference proteome</keyword>
<keyword evidence="2" id="KW-0964">Secreted</keyword>
<dbReference type="Pfam" id="PF01657">
    <property type="entry name" value="Stress-antifung"/>
    <property type="match status" value="2"/>
</dbReference>
<dbReference type="PROSITE" id="PS51473">
    <property type="entry name" value="GNK2"/>
    <property type="match status" value="2"/>
</dbReference>
<keyword evidence="3" id="KW-0732">Signal</keyword>
<dbReference type="eggNOG" id="ENOG502SK0U">
    <property type="taxonomic scope" value="Eukaryota"/>
</dbReference>
<evidence type="ECO:0000256" key="2">
    <source>
        <dbReference type="ARBA" id="ARBA00022525"/>
    </source>
</evidence>